<dbReference type="AlphaFoldDB" id="A0A0F9T6P9"/>
<proteinExistence type="predicted"/>
<keyword evidence="1" id="KW-1133">Transmembrane helix</keyword>
<comment type="caution">
    <text evidence="2">The sequence shown here is derived from an EMBL/GenBank/DDBJ whole genome shotgun (WGS) entry which is preliminary data.</text>
</comment>
<keyword evidence="1" id="KW-0472">Membrane</keyword>
<keyword evidence="1" id="KW-0812">Transmembrane</keyword>
<evidence type="ECO:0000313" key="2">
    <source>
        <dbReference type="EMBL" id="KKN76890.1"/>
    </source>
</evidence>
<organism evidence="2">
    <name type="scientific">marine sediment metagenome</name>
    <dbReference type="NCBI Taxonomy" id="412755"/>
    <lineage>
        <taxon>unclassified sequences</taxon>
        <taxon>metagenomes</taxon>
        <taxon>ecological metagenomes</taxon>
    </lineage>
</organism>
<protein>
    <submittedName>
        <fullName evidence="2">Uncharacterized protein</fullName>
    </submittedName>
</protein>
<name>A0A0F9T6P9_9ZZZZ</name>
<gene>
    <name evidence="2" type="ORF">LCGC14_0365410</name>
</gene>
<feature type="transmembrane region" description="Helical" evidence="1">
    <location>
        <begin position="55"/>
        <end position="75"/>
    </location>
</feature>
<accession>A0A0F9T6P9</accession>
<reference evidence="2" key="1">
    <citation type="journal article" date="2015" name="Nature">
        <title>Complex archaea that bridge the gap between prokaryotes and eukaryotes.</title>
        <authorList>
            <person name="Spang A."/>
            <person name="Saw J.H."/>
            <person name="Jorgensen S.L."/>
            <person name="Zaremba-Niedzwiedzka K."/>
            <person name="Martijn J."/>
            <person name="Lind A.E."/>
            <person name="van Eijk R."/>
            <person name="Schleper C."/>
            <person name="Guy L."/>
            <person name="Ettema T.J."/>
        </authorList>
    </citation>
    <scope>NUCLEOTIDE SEQUENCE</scope>
</reference>
<evidence type="ECO:0000256" key="1">
    <source>
        <dbReference type="SAM" id="Phobius"/>
    </source>
</evidence>
<dbReference type="EMBL" id="LAZR01000287">
    <property type="protein sequence ID" value="KKN76890.1"/>
    <property type="molecule type" value="Genomic_DNA"/>
</dbReference>
<sequence>MEDKERDKLAQETHQALLGIPGTEDKGLVGDVKEMKSEMKKMNSKVQGNTIRSKVNQAIIAIVILGAGGGVTKLLDLW</sequence>